<dbReference type="SUPFAM" id="SSF51905">
    <property type="entry name" value="FAD/NAD(P)-binding domain"/>
    <property type="match status" value="1"/>
</dbReference>
<evidence type="ECO:0000313" key="3">
    <source>
        <dbReference type="Proteomes" id="UP000567885"/>
    </source>
</evidence>
<gene>
    <name evidence="2" type="ORF">FHETE_9108</name>
</gene>
<accession>A0A8H5T039</accession>
<dbReference type="Pfam" id="PF07992">
    <property type="entry name" value="Pyr_redox_2"/>
    <property type="match status" value="1"/>
</dbReference>
<dbReference type="GO" id="GO:0004174">
    <property type="term" value="F:electron-transferring-flavoprotein dehydrogenase activity"/>
    <property type="evidence" value="ECO:0007669"/>
    <property type="project" value="TreeGrafter"/>
</dbReference>
<protein>
    <submittedName>
        <fullName evidence="2">Oxidoreductase</fullName>
    </submittedName>
</protein>
<dbReference type="Proteomes" id="UP000567885">
    <property type="component" value="Unassembled WGS sequence"/>
</dbReference>
<comment type="caution">
    <text evidence="2">The sequence shown here is derived from an EMBL/GenBank/DDBJ whole genome shotgun (WGS) entry which is preliminary data.</text>
</comment>
<feature type="domain" description="FAD/NAD(P)-binding" evidence="1">
    <location>
        <begin position="7"/>
        <end position="304"/>
    </location>
</feature>
<dbReference type="GO" id="GO:0005737">
    <property type="term" value="C:cytoplasm"/>
    <property type="evidence" value="ECO:0007669"/>
    <property type="project" value="TreeGrafter"/>
</dbReference>
<dbReference type="PRINTS" id="PR00411">
    <property type="entry name" value="PNDRDTASEI"/>
</dbReference>
<dbReference type="PRINTS" id="PR00368">
    <property type="entry name" value="FADPNR"/>
</dbReference>
<keyword evidence="3" id="KW-1185">Reference proteome</keyword>
<proteinExistence type="predicted"/>
<dbReference type="Gene3D" id="3.50.50.100">
    <property type="match status" value="1"/>
</dbReference>
<dbReference type="FunFam" id="3.50.50.100:FF:000015">
    <property type="entry name" value="Amid-like NADH oxidoreductase, putative"/>
    <property type="match status" value="1"/>
</dbReference>
<evidence type="ECO:0000313" key="2">
    <source>
        <dbReference type="EMBL" id="KAF5660135.1"/>
    </source>
</evidence>
<dbReference type="OrthoDB" id="202203at2759"/>
<sequence>MTAGLKNVLVIGGSYVGLAAVKELATLLPVTHRVVLIEPHSHFHHLFAFPRFAIVPEHEHKAFIPYTGFLSSLPNATNHSIVRARAVSLQKNSLTIDRPWQGSTEIPFDYAVVATGTRLQAPSNMQHDDKVPSVDYFKAYQQGVKNAKSIVIVGGGAVGIQMATDLGEVYPEKKVTLVHSRDRLMQLYHEKMDSILRDRLQELGVDVITGTRAVIPSKGFPTDGSGFELELQNGQKIQTDLVIPATGQTPNNQFLKDLEPTPGHTILNPANGFIKVIPTLQFADPKYPNLFACGDIADSGAHKAARPGAGQAAAVAQNITSMVQGGKASQNITVDPPAIHISLGLTKNMVFRNPGKGETEPMVRWRDDGARDMKIESVWERRGTRVTRPDDYHL</sequence>
<name>A0A8H5T039_FUSHE</name>
<dbReference type="EMBL" id="JAAGWQ010000200">
    <property type="protein sequence ID" value="KAF5660135.1"/>
    <property type="molecule type" value="Genomic_DNA"/>
</dbReference>
<dbReference type="InterPro" id="IPR036188">
    <property type="entry name" value="FAD/NAD-bd_sf"/>
</dbReference>
<evidence type="ECO:0000259" key="1">
    <source>
        <dbReference type="Pfam" id="PF07992"/>
    </source>
</evidence>
<dbReference type="AlphaFoldDB" id="A0A8H5T039"/>
<dbReference type="GO" id="GO:0050660">
    <property type="term" value="F:flavin adenine dinucleotide binding"/>
    <property type="evidence" value="ECO:0007669"/>
    <property type="project" value="TreeGrafter"/>
</dbReference>
<reference evidence="2 3" key="1">
    <citation type="submission" date="2020-05" db="EMBL/GenBank/DDBJ databases">
        <title>Identification and distribution of gene clusters putatively required for synthesis of sphingolipid metabolism inhibitors in phylogenetically diverse species of the filamentous fungus Fusarium.</title>
        <authorList>
            <person name="Kim H.-S."/>
            <person name="Busman M."/>
            <person name="Brown D.W."/>
            <person name="Divon H."/>
            <person name="Uhlig S."/>
            <person name="Proctor R.H."/>
        </authorList>
    </citation>
    <scope>NUCLEOTIDE SEQUENCE [LARGE SCALE GENOMIC DNA]</scope>
    <source>
        <strain evidence="2 3">NRRL 20693</strain>
    </source>
</reference>
<dbReference type="PANTHER" id="PTHR43735">
    <property type="entry name" value="APOPTOSIS-INDUCING FACTOR 1"/>
    <property type="match status" value="1"/>
</dbReference>
<dbReference type="PANTHER" id="PTHR43735:SF11">
    <property type="entry name" value="HYPOTHETICAL OXIDOREDUCTASE (EUROFUNG)"/>
    <property type="match status" value="1"/>
</dbReference>
<dbReference type="InterPro" id="IPR023753">
    <property type="entry name" value="FAD/NAD-binding_dom"/>
</dbReference>
<organism evidence="2 3">
    <name type="scientific">Fusarium heterosporum</name>
    <dbReference type="NCBI Taxonomy" id="42747"/>
    <lineage>
        <taxon>Eukaryota</taxon>
        <taxon>Fungi</taxon>
        <taxon>Dikarya</taxon>
        <taxon>Ascomycota</taxon>
        <taxon>Pezizomycotina</taxon>
        <taxon>Sordariomycetes</taxon>
        <taxon>Hypocreomycetidae</taxon>
        <taxon>Hypocreales</taxon>
        <taxon>Nectriaceae</taxon>
        <taxon>Fusarium</taxon>
        <taxon>Fusarium heterosporum species complex</taxon>
    </lineage>
</organism>